<accession>A0A8S5TU13</accession>
<dbReference type="EMBL" id="BK015928">
    <property type="protein sequence ID" value="DAF85680.1"/>
    <property type="molecule type" value="Genomic_DNA"/>
</dbReference>
<sequence>MDKLPICYGQGIAPYCPACGSGEYLHNEDGNENNFCGQCGCQLDWSQMYNEDTEYVEQRLKCGDCAEYCRDSDKETRGVCKAKGVFVRQSKPACKKHFMKRVRIWRGIGN</sequence>
<evidence type="ECO:0000313" key="1">
    <source>
        <dbReference type="EMBL" id="DAF85680.1"/>
    </source>
</evidence>
<organism evidence="1">
    <name type="scientific">Siphoviridae sp. ctYcY12</name>
    <dbReference type="NCBI Taxonomy" id="2825550"/>
    <lineage>
        <taxon>Viruses</taxon>
        <taxon>Duplodnaviria</taxon>
        <taxon>Heunggongvirae</taxon>
        <taxon>Uroviricota</taxon>
        <taxon>Caudoviricetes</taxon>
    </lineage>
</organism>
<protein>
    <submittedName>
        <fullName evidence="1">Alpha-aminoadipate carrier protein</fullName>
    </submittedName>
</protein>
<name>A0A8S5TU13_9CAUD</name>
<proteinExistence type="predicted"/>
<reference evidence="1" key="1">
    <citation type="journal article" date="2021" name="Proc. Natl. Acad. Sci. U.S.A.">
        <title>A Catalog of Tens of Thousands of Viruses from Human Metagenomes Reveals Hidden Associations with Chronic Diseases.</title>
        <authorList>
            <person name="Tisza M.J."/>
            <person name="Buck C.B."/>
        </authorList>
    </citation>
    <scope>NUCLEOTIDE SEQUENCE</scope>
    <source>
        <strain evidence="1">CtYcY12</strain>
    </source>
</reference>